<gene>
    <name evidence="1" type="ORF">KEU06_09370</name>
</gene>
<keyword evidence="2" id="KW-1185">Reference proteome</keyword>
<accession>A0A942I2S0</accession>
<evidence type="ECO:0000313" key="1">
    <source>
        <dbReference type="EMBL" id="MBS3648814.1"/>
    </source>
</evidence>
<evidence type="ECO:0000313" key="2">
    <source>
        <dbReference type="Proteomes" id="UP000680348"/>
    </source>
</evidence>
<dbReference type="AlphaFoldDB" id="A0A942I2S0"/>
<protein>
    <submittedName>
        <fullName evidence="1">Uncharacterized protein</fullName>
    </submittedName>
</protein>
<dbReference type="RefSeq" id="WP_188254377.1">
    <property type="nucleotide sequence ID" value="NZ_JABVCF010000004.1"/>
</dbReference>
<comment type="caution">
    <text evidence="1">The sequence shown here is derived from an EMBL/GenBank/DDBJ whole genome shotgun (WGS) entry which is preliminary data.</text>
</comment>
<dbReference type="Proteomes" id="UP000680348">
    <property type="component" value="Unassembled WGS sequence"/>
</dbReference>
<sequence>MKTQLQHFWEAHRRIADLNEAMLDALFGPNPITDAELRALIEKRPERYGRFAGYLGTRQMEQAA</sequence>
<dbReference type="EMBL" id="JAGWCR010000004">
    <property type="protein sequence ID" value="MBS3648814.1"/>
    <property type="molecule type" value="Genomic_DNA"/>
</dbReference>
<proteinExistence type="predicted"/>
<organism evidence="1 2">
    <name type="scientific">Pseudaminobacter soli</name>
    <name type="common">ex Zhang et al. 2022</name>
    <dbReference type="NCBI Taxonomy" id="2831468"/>
    <lineage>
        <taxon>Bacteria</taxon>
        <taxon>Pseudomonadati</taxon>
        <taxon>Pseudomonadota</taxon>
        <taxon>Alphaproteobacteria</taxon>
        <taxon>Hyphomicrobiales</taxon>
        <taxon>Phyllobacteriaceae</taxon>
        <taxon>Pseudaminobacter</taxon>
    </lineage>
</organism>
<reference evidence="1" key="1">
    <citation type="submission" date="2021-04" db="EMBL/GenBank/DDBJ databases">
        <title>Pseudaminobacter soli sp. nov., isolated from paddy soil contaminated by heavy metals.</title>
        <authorList>
            <person name="Zhang K."/>
        </authorList>
    </citation>
    <scope>NUCLEOTIDE SEQUENCE</scope>
    <source>
        <strain evidence="1">19-2017</strain>
    </source>
</reference>
<name>A0A942I2S0_9HYPH</name>